<keyword evidence="7" id="KW-0812">Transmembrane</keyword>
<dbReference type="PROSITE" id="PS00609">
    <property type="entry name" value="GLYCOSYL_HYDROL_F32"/>
    <property type="match status" value="1"/>
</dbReference>
<dbReference type="GO" id="GO:0005737">
    <property type="term" value="C:cytoplasm"/>
    <property type="evidence" value="ECO:0007669"/>
    <property type="project" value="TreeGrafter"/>
</dbReference>
<feature type="compositionally biased region" description="Polar residues" evidence="6">
    <location>
        <begin position="113"/>
        <end position="132"/>
    </location>
</feature>
<dbReference type="GO" id="GO:0004575">
    <property type="term" value="F:sucrose alpha-glucosidase activity"/>
    <property type="evidence" value="ECO:0007669"/>
    <property type="project" value="TreeGrafter"/>
</dbReference>
<organism evidence="12 13">
    <name type="scientific">Liquorilactobacillus capillatus DSM 19910</name>
    <dbReference type="NCBI Taxonomy" id="1423731"/>
    <lineage>
        <taxon>Bacteria</taxon>
        <taxon>Bacillati</taxon>
        <taxon>Bacillota</taxon>
        <taxon>Bacilli</taxon>
        <taxon>Lactobacillales</taxon>
        <taxon>Lactobacillaceae</taxon>
        <taxon>Liquorilactobacillus</taxon>
    </lineage>
</organism>
<dbReference type="Pfam" id="PF08244">
    <property type="entry name" value="Glyco_hydro_32C"/>
    <property type="match status" value="1"/>
</dbReference>
<dbReference type="Proteomes" id="UP000051621">
    <property type="component" value="Unassembled WGS sequence"/>
</dbReference>
<dbReference type="InterPro" id="IPR013148">
    <property type="entry name" value="Glyco_hydro_32_N"/>
</dbReference>
<evidence type="ECO:0000259" key="8">
    <source>
        <dbReference type="Pfam" id="PF00251"/>
    </source>
</evidence>
<dbReference type="EMBL" id="AZEF01000021">
    <property type="protein sequence ID" value="KRL01727.1"/>
    <property type="molecule type" value="Genomic_DNA"/>
</dbReference>
<reference evidence="12 13" key="1">
    <citation type="journal article" date="2015" name="Genome Announc.">
        <title>Expanding the biotechnology potential of lactobacilli through comparative genomics of 213 strains and associated genera.</title>
        <authorList>
            <person name="Sun Z."/>
            <person name="Harris H.M."/>
            <person name="McCann A."/>
            <person name="Guo C."/>
            <person name="Argimon S."/>
            <person name="Zhang W."/>
            <person name="Yang X."/>
            <person name="Jeffery I.B."/>
            <person name="Cooney J.C."/>
            <person name="Kagawa T.F."/>
            <person name="Liu W."/>
            <person name="Song Y."/>
            <person name="Salvetti E."/>
            <person name="Wrobel A."/>
            <person name="Rasinkangas P."/>
            <person name="Parkhill J."/>
            <person name="Rea M.C."/>
            <person name="O'Sullivan O."/>
            <person name="Ritari J."/>
            <person name="Douillard F.P."/>
            <person name="Paul Ross R."/>
            <person name="Yang R."/>
            <person name="Briner A.E."/>
            <person name="Felis G.E."/>
            <person name="de Vos W.M."/>
            <person name="Barrangou R."/>
            <person name="Klaenhammer T.R."/>
            <person name="Caufield P.W."/>
            <person name="Cui Y."/>
            <person name="Zhang H."/>
            <person name="O'Toole P.W."/>
        </authorList>
    </citation>
    <scope>NUCLEOTIDE SEQUENCE [LARGE SCALE GENOMIC DNA]</scope>
    <source>
        <strain evidence="12 13">DSM 19910</strain>
    </source>
</reference>
<dbReference type="PANTHER" id="PTHR42800">
    <property type="entry name" value="EXOINULINASE INUD (AFU_ORTHOLOGUE AFUA_5G00480)"/>
    <property type="match status" value="1"/>
</dbReference>
<dbReference type="SMART" id="SM00640">
    <property type="entry name" value="Glyco_32"/>
    <property type="match status" value="1"/>
</dbReference>
<evidence type="ECO:0000259" key="11">
    <source>
        <dbReference type="Pfam" id="PF08244"/>
    </source>
</evidence>
<sequence length="1076" mass="118586">MQNQGAARVKEHYKMYKKGKVWVFSLLFTSGAVICLSQTSLIHASAVVDSQNSTISKEVATADSTVNARQQGLQAGTSNLSSSAGSSEKDVSSLTTAAESVSTPSSVETVSSKTDQQTVIDKQPTINQSSASKIKELPADASDSSTITSTTSSATTNSSTTNSSETATQQTNSALFTKAESKSPAVAENAEQNKITTNEKQANISSEESKPANTTVAANTDKIASATKAEKSYSEPYRNQFHFSPSKNWMNDPNGLFYDDQTGLYHLYYQYNPEGNEWGNMSWGHATSKDMINWRQEPLAIPMLADQGWEDFVYTNTTGSLAKYGEVRYVGIPTTNWGDANGKKAIFSGSIYVDKNNVSGLGQNAILAFYTADYQIATRINDGKENGWGTWIGLNEIQEQHLAYSLDGGKTFKQYSADKNSAEPQPLIPVIASKGGDAANFRDPNVVYDQQNKQFLLTVVSNQQALIYKSVDLLHWEYASSIQREKNVGLGVWECPALIPLTVEGTKTTKWVLAISIQQGSHATGSGMEYYVGNIDHNGQWTPESTQTMANPMTMDYGEDFYAGIPFANMSNNRNVMLAWQSNWSYTGDAKTSPWYGNMTLPRELKLVKSSNTTDGYLLKNTVISEITHNEQADRIAPDDSSITPRDTEQKIEYSGNQYKLTADFSWDTKNPPTSVGFKLRASDDGKYYVLVGYDLTTKKFFVQRLNTGEAAMEAPRDKMNAIVDTANGTIKLTVYVDETSVEAFANDGEKSITQNFFMRPEKAEKQATNQLYLYVQAGTAHITGLKLNPLTSIWENKAKVTFNYIDDRGNQLLPSQQCTGMIGDKYQTPTVPKIKGYFLVKNNTQNKNQANLYTARDQIVDYLYQKNQTEIITKDTTIMTAADAQWSPAANFVSGKDMRGYGLTINDIRVTGAVDLSRAGIYHVSYTYTDEQGKTVSQVAQVKVIEPAIAAIEQQDHATLSVNEQQSKDSYINTLKLSKTVKHSKSKQFVKLAVLNQQDSSATNYYPQAVRTAVKKNMVDVKDKPKAVHPVKAVGFQKRLPQTGNIESSSLSIWGMLFAGLSGIGMLFGLKKKNF</sequence>
<dbReference type="GO" id="GO:0005987">
    <property type="term" value="P:sucrose catabolic process"/>
    <property type="evidence" value="ECO:0007669"/>
    <property type="project" value="TreeGrafter"/>
</dbReference>
<evidence type="ECO:0000313" key="12">
    <source>
        <dbReference type="EMBL" id="KRL01727.1"/>
    </source>
</evidence>
<feature type="domain" description="Glycosyl hydrolase family 32 C-terminal" evidence="11">
    <location>
        <begin position="649"/>
        <end position="787"/>
    </location>
</feature>
<dbReference type="RefSeq" id="WP_083478760.1">
    <property type="nucleotide sequence ID" value="NZ_AZEF01000021.1"/>
</dbReference>
<protein>
    <submittedName>
        <fullName evidence="12">Fructan hydrolase</fullName>
    </submittedName>
</protein>
<keyword evidence="7" id="KW-1133">Transmembrane helix</keyword>
<dbReference type="InterPro" id="IPR018053">
    <property type="entry name" value="Glyco_hydro_32_AS"/>
</dbReference>
<evidence type="ECO:0000256" key="4">
    <source>
        <dbReference type="ARBA" id="ARBA00022801"/>
    </source>
</evidence>
<feature type="domain" description="Ig-like" evidence="10">
    <location>
        <begin position="886"/>
        <end position="945"/>
    </location>
</feature>
<comment type="similarity">
    <text evidence="1">Belongs to the glycosyl hydrolase 32 family.</text>
</comment>
<dbReference type="AlphaFoldDB" id="A0A0R1M158"/>
<dbReference type="Gene3D" id="3.10.20.320">
    <property type="entry name" value="Putative peptidoglycan bound protein (lpxtg motif)"/>
    <property type="match status" value="1"/>
</dbReference>
<feature type="domain" description="MucBP" evidence="9">
    <location>
        <begin position="800"/>
        <end position="866"/>
    </location>
</feature>
<dbReference type="Gene3D" id="2.60.120.560">
    <property type="entry name" value="Exo-inulinase, domain 1"/>
    <property type="match status" value="1"/>
</dbReference>
<dbReference type="Pfam" id="PF06458">
    <property type="entry name" value="MucBP"/>
    <property type="match status" value="1"/>
</dbReference>
<dbReference type="NCBIfam" id="TIGR01167">
    <property type="entry name" value="LPXTG_anchor"/>
    <property type="match status" value="1"/>
</dbReference>
<evidence type="ECO:0000256" key="3">
    <source>
        <dbReference type="ARBA" id="ARBA00022737"/>
    </source>
</evidence>
<evidence type="ECO:0000256" key="2">
    <source>
        <dbReference type="ARBA" id="ARBA00022729"/>
    </source>
</evidence>
<dbReference type="PATRIC" id="fig|1423731.3.peg.1123"/>
<evidence type="ECO:0000259" key="9">
    <source>
        <dbReference type="Pfam" id="PF06458"/>
    </source>
</evidence>
<dbReference type="InterPro" id="IPR022263">
    <property type="entry name" value="KxYKxGKxW"/>
</dbReference>
<proteinExistence type="inferred from homology"/>
<dbReference type="InterPro" id="IPR001362">
    <property type="entry name" value="Glyco_hydro_32"/>
</dbReference>
<dbReference type="InterPro" id="IPR013320">
    <property type="entry name" value="ConA-like_dom_sf"/>
</dbReference>
<keyword evidence="5" id="KW-0326">Glycosidase</keyword>
<comment type="caution">
    <text evidence="12">The sequence shown here is derived from an EMBL/GenBank/DDBJ whole genome shotgun (WGS) entry which is preliminary data.</text>
</comment>
<feature type="transmembrane region" description="Helical" evidence="7">
    <location>
        <begin position="1052"/>
        <end position="1071"/>
    </location>
</feature>
<dbReference type="InterPro" id="IPR013189">
    <property type="entry name" value="Glyco_hydro_32_C"/>
</dbReference>
<dbReference type="Gene3D" id="2.115.10.20">
    <property type="entry name" value="Glycosyl hydrolase domain, family 43"/>
    <property type="match status" value="1"/>
</dbReference>
<keyword evidence="4 12" id="KW-0378">Hydrolase</keyword>
<feature type="compositionally biased region" description="Polar residues" evidence="6">
    <location>
        <begin position="190"/>
        <end position="218"/>
    </location>
</feature>
<evidence type="ECO:0000313" key="13">
    <source>
        <dbReference type="Proteomes" id="UP000051621"/>
    </source>
</evidence>
<evidence type="ECO:0000256" key="7">
    <source>
        <dbReference type="SAM" id="Phobius"/>
    </source>
</evidence>
<evidence type="ECO:0000256" key="5">
    <source>
        <dbReference type="ARBA" id="ARBA00023295"/>
    </source>
</evidence>
<gene>
    <name evidence="12" type="ORF">FC81_GL001092</name>
</gene>
<feature type="domain" description="Glycosyl hydrolase family 32 N-terminal" evidence="8">
    <location>
        <begin position="242"/>
        <end position="302"/>
    </location>
</feature>
<dbReference type="InterPro" id="IPR022038">
    <property type="entry name" value="Ig-like_bact"/>
</dbReference>
<accession>A0A0R1M158</accession>
<dbReference type="STRING" id="1423731.FC81_GL001092"/>
<dbReference type="OrthoDB" id="9759709at2"/>
<keyword evidence="13" id="KW-1185">Reference proteome</keyword>
<feature type="region of interest" description="Disordered" evidence="6">
    <location>
        <begin position="75"/>
        <end position="219"/>
    </location>
</feature>
<feature type="compositionally biased region" description="Low complexity" evidence="6">
    <location>
        <begin position="139"/>
        <end position="174"/>
    </location>
</feature>
<evidence type="ECO:0000256" key="6">
    <source>
        <dbReference type="SAM" id="MobiDB-lite"/>
    </source>
</evidence>
<dbReference type="Pfam" id="PF07523">
    <property type="entry name" value="Big_3"/>
    <property type="match status" value="1"/>
</dbReference>
<keyword evidence="7" id="KW-0472">Membrane</keyword>
<keyword evidence="2" id="KW-0732">Signal</keyword>
<dbReference type="PANTHER" id="PTHR42800:SF1">
    <property type="entry name" value="EXOINULINASE INUD (AFU_ORTHOLOGUE AFUA_5G00480)"/>
    <property type="match status" value="1"/>
</dbReference>
<name>A0A0R1M158_9LACO</name>
<keyword evidence="3" id="KW-0677">Repeat</keyword>
<dbReference type="InterPro" id="IPR023296">
    <property type="entry name" value="Glyco_hydro_beta-prop_sf"/>
</dbReference>
<feature type="compositionally biased region" description="Low complexity" evidence="6">
    <location>
        <begin position="95"/>
        <end position="112"/>
    </location>
</feature>
<dbReference type="InterPro" id="IPR013783">
    <property type="entry name" value="Ig-like_fold"/>
</dbReference>
<feature type="domain" description="Glycosyl hydrolase family 32 N-terminal" evidence="8">
    <location>
        <begin position="331"/>
        <end position="610"/>
    </location>
</feature>
<dbReference type="Pfam" id="PF19258">
    <property type="entry name" value="KxYKxGKxW_sig"/>
    <property type="match status" value="1"/>
</dbReference>
<dbReference type="SUPFAM" id="SSF49899">
    <property type="entry name" value="Concanavalin A-like lectins/glucanases"/>
    <property type="match status" value="1"/>
</dbReference>
<dbReference type="Gene3D" id="2.60.40.10">
    <property type="entry name" value="Immunoglobulins"/>
    <property type="match status" value="1"/>
</dbReference>
<evidence type="ECO:0000259" key="10">
    <source>
        <dbReference type="Pfam" id="PF07523"/>
    </source>
</evidence>
<dbReference type="Pfam" id="PF00251">
    <property type="entry name" value="Glyco_hydro_32N"/>
    <property type="match status" value="2"/>
</dbReference>
<dbReference type="InterPro" id="IPR009459">
    <property type="entry name" value="MucBP_dom"/>
</dbReference>
<dbReference type="SUPFAM" id="SSF75005">
    <property type="entry name" value="Arabinanase/levansucrase/invertase"/>
    <property type="match status" value="1"/>
</dbReference>
<evidence type="ECO:0000256" key="1">
    <source>
        <dbReference type="ARBA" id="ARBA00009902"/>
    </source>
</evidence>
<dbReference type="CDD" id="cd18622">
    <property type="entry name" value="GH32_Inu-like"/>
    <property type="match status" value="1"/>
</dbReference>
<dbReference type="NCBIfam" id="TIGR03715">
    <property type="entry name" value="KxYKxGKxW"/>
    <property type="match status" value="1"/>
</dbReference>